<dbReference type="Pfam" id="PF13932">
    <property type="entry name" value="SAM_GIDA_C"/>
    <property type="match status" value="1"/>
</dbReference>
<keyword evidence="7 12" id="KW-0819">tRNA processing</keyword>
<gene>
    <name evidence="12 14" type="primary">mnmG</name>
    <name evidence="12" type="synonym">gidA</name>
    <name evidence="14" type="ORF">IAD26_05785</name>
</gene>
<dbReference type="FunFam" id="3.50.50.60:FF:000002">
    <property type="entry name" value="tRNA uridine 5-carboxymethylaminomethyl modification enzyme MnmG"/>
    <property type="match status" value="1"/>
</dbReference>
<protein>
    <recommendedName>
        <fullName evidence="4 12">tRNA uridine 5-carboxymethylaminomethyl modification enzyme MnmG</fullName>
    </recommendedName>
    <alternativeName>
        <fullName evidence="11 12">Glucose-inhibited division protein A</fullName>
    </alternativeName>
</protein>
<evidence type="ECO:0000256" key="12">
    <source>
        <dbReference type="HAMAP-Rule" id="MF_00129"/>
    </source>
</evidence>
<keyword evidence="6 12" id="KW-0285">Flavoprotein</keyword>
<name>A0A9D1N0P7_9CLOT</name>
<evidence type="ECO:0000256" key="6">
    <source>
        <dbReference type="ARBA" id="ARBA00022630"/>
    </source>
</evidence>
<dbReference type="InterPro" id="IPR002218">
    <property type="entry name" value="MnmG-rel"/>
</dbReference>
<evidence type="ECO:0000256" key="7">
    <source>
        <dbReference type="ARBA" id="ARBA00022694"/>
    </source>
</evidence>
<evidence type="ECO:0000256" key="11">
    <source>
        <dbReference type="ARBA" id="ARBA00031800"/>
    </source>
</evidence>
<reference evidence="14" key="1">
    <citation type="submission" date="2020-10" db="EMBL/GenBank/DDBJ databases">
        <authorList>
            <person name="Gilroy R."/>
        </authorList>
    </citation>
    <scope>NUCLEOTIDE SEQUENCE</scope>
    <source>
        <strain evidence="14">CHK154-7741</strain>
    </source>
</reference>
<keyword evidence="5 12" id="KW-0963">Cytoplasm</keyword>
<dbReference type="FunFam" id="1.10.150.570:FF:000001">
    <property type="entry name" value="tRNA uridine 5-carboxymethylaminomethyl modification enzyme MnmG"/>
    <property type="match status" value="1"/>
</dbReference>
<dbReference type="Gene3D" id="1.10.10.1800">
    <property type="entry name" value="tRNA uridine 5-carboxymethylaminomethyl modification enzyme MnmG/GidA"/>
    <property type="match status" value="1"/>
</dbReference>
<dbReference type="InterPro" id="IPR049312">
    <property type="entry name" value="GIDA_C_N"/>
</dbReference>
<proteinExistence type="inferred from homology"/>
<comment type="cofactor">
    <cofactor evidence="1 12">
        <name>FAD</name>
        <dbReference type="ChEBI" id="CHEBI:57692"/>
    </cofactor>
</comment>
<dbReference type="PANTHER" id="PTHR11806:SF0">
    <property type="entry name" value="PROTEIN MTO1 HOMOLOG, MITOCHONDRIAL"/>
    <property type="match status" value="1"/>
</dbReference>
<comment type="similarity">
    <text evidence="3 12">Belongs to the MnmG family.</text>
</comment>
<organism evidence="14 15">
    <name type="scientific">Candidatus Limenecus avicola</name>
    <dbReference type="NCBI Taxonomy" id="2840847"/>
    <lineage>
        <taxon>Bacteria</taxon>
        <taxon>Bacillati</taxon>
        <taxon>Bacillota</taxon>
        <taxon>Clostridia</taxon>
        <taxon>Eubacteriales</taxon>
        <taxon>Clostridiaceae</taxon>
        <taxon>Clostridiaceae incertae sedis</taxon>
        <taxon>Candidatus Limenecus</taxon>
    </lineage>
</organism>
<evidence type="ECO:0000259" key="13">
    <source>
        <dbReference type="SMART" id="SM01228"/>
    </source>
</evidence>
<feature type="binding site" evidence="12">
    <location>
        <begin position="269"/>
        <end position="283"/>
    </location>
    <ligand>
        <name>NAD(+)</name>
        <dbReference type="ChEBI" id="CHEBI:57540"/>
    </ligand>
</feature>
<dbReference type="InterPro" id="IPR047001">
    <property type="entry name" value="MnmG_C_subdom"/>
</dbReference>
<comment type="caution">
    <text evidence="12">Lacks conserved residue(s) required for the propagation of feature annotation.</text>
</comment>
<dbReference type="InterPro" id="IPR004416">
    <property type="entry name" value="MnmG"/>
</dbReference>
<evidence type="ECO:0000256" key="5">
    <source>
        <dbReference type="ARBA" id="ARBA00022490"/>
    </source>
</evidence>
<feature type="domain" description="tRNA uridine 5-carboxymethylaminomethyl modification enzyme C-terminal subdomain" evidence="13">
    <location>
        <begin position="542"/>
        <end position="613"/>
    </location>
</feature>
<dbReference type="Gene3D" id="1.10.150.570">
    <property type="entry name" value="GidA associated domain, C-terminal subdomain"/>
    <property type="match status" value="1"/>
</dbReference>
<dbReference type="InterPro" id="IPR044920">
    <property type="entry name" value="MnmG_C_subdom_sf"/>
</dbReference>
<evidence type="ECO:0000313" key="14">
    <source>
        <dbReference type="EMBL" id="HIU92629.1"/>
    </source>
</evidence>
<dbReference type="Gene3D" id="3.50.50.60">
    <property type="entry name" value="FAD/NAD(P)-binding domain"/>
    <property type="match status" value="2"/>
</dbReference>
<evidence type="ECO:0000256" key="4">
    <source>
        <dbReference type="ARBA" id="ARBA00020461"/>
    </source>
</evidence>
<dbReference type="InterPro" id="IPR020595">
    <property type="entry name" value="MnmG-rel_CS"/>
</dbReference>
<evidence type="ECO:0000256" key="8">
    <source>
        <dbReference type="ARBA" id="ARBA00022827"/>
    </source>
</evidence>
<dbReference type="InterPro" id="IPR036188">
    <property type="entry name" value="FAD/NAD-bd_sf"/>
</dbReference>
<dbReference type="SUPFAM" id="SSF51905">
    <property type="entry name" value="FAD/NAD(P)-binding domain"/>
    <property type="match status" value="1"/>
</dbReference>
<evidence type="ECO:0000256" key="9">
    <source>
        <dbReference type="ARBA" id="ARBA00023027"/>
    </source>
</evidence>
<evidence type="ECO:0000256" key="2">
    <source>
        <dbReference type="ARBA" id="ARBA00003717"/>
    </source>
</evidence>
<dbReference type="InterPro" id="IPR026904">
    <property type="entry name" value="MnmG_C"/>
</dbReference>
<comment type="function">
    <text evidence="2 12">NAD-binding protein involved in the addition of a carboxymethylaminomethyl (cmnm) group at the wobble position (U34) of certain tRNAs, forming tRNA-cmnm(5)s(2)U34.</text>
</comment>
<comment type="subcellular location">
    <subcellularLocation>
        <location evidence="12">Cytoplasm</location>
    </subcellularLocation>
</comment>
<dbReference type="Pfam" id="PF21680">
    <property type="entry name" value="GIDA_C_1st"/>
    <property type="match status" value="1"/>
</dbReference>
<keyword evidence="9 12" id="KW-0520">NAD</keyword>
<accession>A0A9D1N0P7</accession>
<sequence length="617" mass="69147">MFKFDLIIVGSGHAGCEAAISAAKLGLKTLLMTLNLDNIALMPCNPAVGGPAKSCLVREIDALGGVMGIVTDATYIQMKTLNSSRGPAVRALRAQSDKKEYMTFMRHLIESNQNISLKQAMATELIVENDTVKGVKDEFGLEYLAPAVILTTGTSLEGKCYVGLQYVNAGRMGERAATGLSASLLKNGLELKRLKTGTPARVDSRTIDYSKMTIQPGDDELRFFSFEPNRPVRKQYPCYLTRTTEKTHEIIKNNLDKSPLYAGLIHGIGPRYCPSIEDKVVRFAHNPSHHIFIEPEGKDTYEIYVQGFSTSLPAHVQVEMLKSLPGLENVHIIKPAYAVEYDAVPALQLSHSLMTKKIKGLFCAGQINGTSGYEEAAAQGLVAGINAYNYLNNKEMLELSRSNSYIGTLIDDLVTKDIQEPYRMLTSRSEYRLLLRQDNADERLTPIGYKMGLISEERYQRFLNKQEQIQKEIERMKSQKVSPTDEVNSILAKYEEHMDKGMKLAELVKRPNIDYKVLKEIDAQTRELNLCPEIYEEAEIKIKYDGYIKRQNQQIETLDRLEKIKIPADINYDEINHISTETKEKLAKVRPATLAQASRIGGVKPADISVLMVMLKH</sequence>
<dbReference type="AlphaFoldDB" id="A0A9D1N0P7"/>
<evidence type="ECO:0000313" key="15">
    <source>
        <dbReference type="Proteomes" id="UP000886748"/>
    </source>
</evidence>
<evidence type="ECO:0000256" key="1">
    <source>
        <dbReference type="ARBA" id="ARBA00001974"/>
    </source>
</evidence>
<dbReference type="InterPro" id="IPR040131">
    <property type="entry name" value="MnmG_N"/>
</dbReference>
<dbReference type="HAMAP" id="MF_00129">
    <property type="entry name" value="MnmG_GidA"/>
    <property type="match status" value="1"/>
</dbReference>
<dbReference type="GO" id="GO:0030488">
    <property type="term" value="P:tRNA methylation"/>
    <property type="evidence" value="ECO:0007669"/>
    <property type="project" value="TreeGrafter"/>
</dbReference>
<dbReference type="PRINTS" id="PR00411">
    <property type="entry name" value="PNDRDTASEI"/>
</dbReference>
<dbReference type="GO" id="GO:0002098">
    <property type="term" value="P:tRNA wobble uridine modification"/>
    <property type="evidence" value="ECO:0007669"/>
    <property type="project" value="InterPro"/>
</dbReference>
<comment type="caution">
    <text evidence="14">The sequence shown here is derived from an EMBL/GenBank/DDBJ whole genome shotgun (WGS) entry which is preliminary data.</text>
</comment>
<dbReference type="PROSITE" id="PS01280">
    <property type="entry name" value="GIDA_1"/>
    <property type="match status" value="1"/>
</dbReference>
<dbReference type="Pfam" id="PF01134">
    <property type="entry name" value="GIDA"/>
    <property type="match status" value="1"/>
</dbReference>
<evidence type="ECO:0000256" key="10">
    <source>
        <dbReference type="ARBA" id="ARBA00025948"/>
    </source>
</evidence>
<dbReference type="PANTHER" id="PTHR11806">
    <property type="entry name" value="GLUCOSE INHIBITED DIVISION PROTEIN A"/>
    <property type="match status" value="1"/>
</dbReference>
<dbReference type="GO" id="GO:0050660">
    <property type="term" value="F:flavin adenine dinucleotide binding"/>
    <property type="evidence" value="ECO:0007669"/>
    <property type="project" value="UniProtKB-UniRule"/>
</dbReference>
<dbReference type="EMBL" id="DVOD01000043">
    <property type="protein sequence ID" value="HIU92629.1"/>
    <property type="molecule type" value="Genomic_DNA"/>
</dbReference>
<dbReference type="NCBIfam" id="TIGR00136">
    <property type="entry name" value="mnmG_gidA"/>
    <property type="match status" value="1"/>
</dbReference>
<dbReference type="SMART" id="SM01228">
    <property type="entry name" value="GIDA_assoc_3"/>
    <property type="match status" value="1"/>
</dbReference>
<dbReference type="GO" id="GO:0005737">
    <property type="term" value="C:cytoplasm"/>
    <property type="evidence" value="ECO:0007669"/>
    <property type="project" value="UniProtKB-SubCell"/>
</dbReference>
<comment type="subunit">
    <text evidence="10 12">Homodimer. Heterotetramer of two MnmE and two MnmG subunits.</text>
</comment>
<reference evidence="14" key="2">
    <citation type="journal article" date="2021" name="PeerJ">
        <title>Extensive microbial diversity within the chicken gut microbiome revealed by metagenomics and culture.</title>
        <authorList>
            <person name="Gilroy R."/>
            <person name="Ravi A."/>
            <person name="Getino M."/>
            <person name="Pursley I."/>
            <person name="Horton D.L."/>
            <person name="Alikhan N.F."/>
            <person name="Baker D."/>
            <person name="Gharbi K."/>
            <person name="Hall N."/>
            <person name="Watson M."/>
            <person name="Adriaenssens E.M."/>
            <person name="Foster-Nyarko E."/>
            <person name="Jarju S."/>
            <person name="Secka A."/>
            <person name="Antonio M."/>
            <person name="Oren A."/>
            <person name="Chaudhuri R.R."/>
            <person name="La Ragione R."/>
            <person name="Hildebrand F."/>
            <person name="Pallen M.J."/>
        </authorList>
    </citation>
    <scope>NUCLEOTIDE SEQUENCE</scope>
    <source>
        <strain evidence="14">CHK154-7741</strain>
    </source>
</reference>
<dbReference type="Proteomes" id="UP000886748">
    <property type="component" value="Unassembled WGS sequence"/>
</dbReference>
<dbReference type="PROSITE" id="PS01281">
    <property type="entry name" value="GIDA_2"/>
    <property type="match status" value="1"/>
</dbReference>
<keyword evidence="8 12" id="KW-0274">FAD</keyword>
<dbReference type="FunFam" id="1.10.10.1800:FF:000001">
    <property type="entry name" value="tRNA uridine 5-carboxymethylaminomethyl modification enzyme MnmG"/>
    <property type="match status" value="1"/>
</dbReference>
<evidence type="ECO:0000256" key="3">
    <source>
        <dbReference type="ARBA" id="ARBA00007653"/>
    </source>
</evidence>